<dbReference type="PROSITE" id="PS50035">
    <property type="entry name" value="PLD"/>
    <property type="match status" value="2"/>
</dbReference>
<dbReference type="PANTHER" id="PTHR21248:SF22">
    <property type="entry name" value="PHOSPHOLIPASE D"/>
    <property type="match status" value="1"/>
</dbReference>
<dbReference type="CDD" id="cd00138">
    <property type="entry name" value="PLDc_SF"/>
    <property type="match status" value="1"/>
</dbReference>
<dbReference type="Pfam" id="PF13091">
    <property type="entry name" value="PLDc_2"/>
    <property type="match status" value="1"/>
</dbReference>
<dbReference type="SMART" id="SM00155">
    <property type="entry name" value="PLDc"/>
    <property type="match status" value="2"/>
</dbReference>
<dbReference type="EMBL" id="WHVB01000001">
    <property type="protein sequence ID" value="KAF8487337.1"/>
    <property type="molecule type" value="Genomic_DNA"/>
</dbReference>
<dbReference type="GO" id="GO:0030572">
    <property type="term" value="F:phosphatidyltransferase activity"/>
    <property type="evidence" value="ECO:0007669"/>
    <property type="project" value="UniProtKB-ARBA"/>
</dbReference>
<dbReference type="SUPFAM" id="SSF56024">
    <property type="entry name" value="Phospholipase D/nuclease"/>
    <property type="match status" value="2"/>
</dbReference>
<dbReference type="Proteomes" id="UP000759537">
    <property type="component" value="Unassembled WGS sequence"/>
</dbReference>
<sequence>MVSRHVLELCTSPTTLISELAKTPDQPISKVAKQLSKNHGAIFKQLAGASPAEDEEDTLGIVTRCGSFPHRPSDLFLQVYRDALHTLDADPLAGLVSPSLLGSSGVIPLSIVSVIPDIMRHYAELIVRAEAEIFLATNYWENSPSSSIIADALRQLSKRVEARGGEKVVVKLIYDRGNLKQAVKHRIVVKPVYWSRLGLPTEDEIPGVALEAINYHRPLLGTFHAKYLVVDRRVACLNSNNVQDRPNVEMMVQLEGPVVDSIYDMALLTWSNAMNPPLPLLTKLPTYPNVYKFQQDNEDLRYIDPEAMSKATLVYLKERPVNSEPQGSQPNPQCYSSMGAVAAERKCADPIARHPSMQIPSLSTDPDTTYHRYRNFPTGDWRSRIVGSYSDVTMLSRRASAKSNANSSIRAQTLDGSAGAPRGIHTRSHSPAPDNPVRDAGGSGMPVVNSSTEHEQGITSNEGGDGDAWSDFRPHILHEPHQPVPIAIVNRCPTGIPGHYHVSQFPQDVAWISAMRYAKTGVFIQTPTFNASPIVASTLDACRRGVQVTLYLDLGFNDQGEMIPFQGGTNEDVVHRMYTALNSEGNGAEKHLEVFWYTGKDQTKPLNAAIRKRNCHVKFMAVDDQIAILGSGNQDTQSWFHSQEVNVMVDSPELVSSWMRGINANQNTRLYGRVSDKDGIWRGENGEVIQASGVGASTFIKRLKGLCKVIGRIRGTGGF</sequence>
<dbReference type="OrthoDB" id="9997422at2759"/>
<reference evidence="3" key="1">
    <citation type="submission" date="2019-10" db="EMBL/GenBank/DDBJ databases">
        <authorList>
            <consortium name="DOE Joint Genome Institute"/>
            <person name="Kuo A."/>
            <person name="Miyauchi S."/>
            <person name="Kiss E."/>
            <person name="Drula E."/>
            <person name="Kohler A."/>
            <person name="Sanchez-Garcia M."/>
            <person name="Andreopoulos B."/>
            <person name="Barry K.W."/>
            <person name="Bonito G."/>
            <person name="Buee M."/>
            <person name="Carver A."/>
            <person name="Chen C."/>
            <person name="Cichocki N."/>
            <person name="Clum A."/>
            <person name="Culley D."/>
            <person name="Crous P.W."/>
            <person name="Fauchery L."/>
            <person name="Girlanda M."/>
            <person name="Hayes R."/>
            <person name="Keri Z."/>
            <person name="LaButti K."/>
            <person name="Lipzen A."/>
            <person name="Lombard V."/>
            <person name="Magnuson J."/>
            <person name="Maillard F."/>
            <person name="Morin E."/>
            <person name="Murat C."/>
            <person name="Nolan M."/>
            <person name="Ohm R."/>
            <person name="Pangilinan J."/>
            <person name="Pereira M."/>
            <person name="Perotto S."/>
            <person name="Peter M."/>
            <person name="Riley R."/>
            <person name="Sitrit Y."/>
            <person name="Stielow B."/>
            <person name="Szollosi G."/>
            <person name="Zifcakova L."/>
            <person name="Stursova M."/>
            <person name="Spatafora J.W."/>
            <person name="Tedersoo L."/>
            <person name="Vaario L.-M."/>
            <person name="Yamada A."/>
            <person name="Yan M."/>
            <person name="Wang P."/>
            <person name="Xu J."/>
            <person name="Bruns T."/>
            <person name="Baldrian P."/>
            <person name="Vilgalys R."/>
            <person name="Henrissat B."/>
            <person name="Grigoriev I.V."/>
            <person name="Hibbett D."/>
            <person name="Nagy L.G."/>
            <person name="Martin F.M."/>
        </authorList>
    </citation>
    <scope>NUCLEOTIDE SEQUENCE</scope>
    <source>
        <strain evidence="3">Prilba</strain>
    </source>
</reference>
<evidence type="ECO:0000259" key="2">
    <source>
        <dbReference type="PROSITE" id="PS50035"/>
    </source>
</evidence>
<protein>
    <recommendedName>
        <fullName evidence="2">PLD phosphodiesterase domain-containing protein</fullName>
    </recommendedName>
</protein>
<feature type="domain" description="PLD phosphodiesterase" evidence="2">
    <location>
        <begin position="616"/>
        <end position="638"/>
    </location>
</feature>
<dbReference type="InterPro" id="IPR025202">
    <property type="entry name" value="PLD-like_dom"/>
</dbReference>
<dbReference type="Gene3D" id="3.30.870.10">
    <property type="entry name" value="Endonuclease Chain A"/>
    <property type="match status" value="2"/>
</dbReference>
<accession>A0A9P5N695</accession>
<dbReference type="InterPro" id="IPR001736">
    <property type="entry name" value="PLipase_D/transphosphatidylase"/>
</dbReference>
<feature type="compositionally biased region" description="Low complexity" evidence="1">
    <location>
        <begin position="401"/>
        <end position="411"/>
    </location>
</feature>
<reference evidence="3" key="2">
    <citation type="journal article" date="2020" name="Nat. Commun.">
        <title>Large-scale genome sequencing of mycorrhizal fungi provides insights into the early evolution of symbiotic traits.</title>
        <authorList>
            <person name="Miyauchi S."/>
            <person name="Kiss E."/>
            <person name="Kuo A."/>
            <person name="Drula E."/>
            <person name="Kohler A."/>
            <person name="Sanchez-Garcia M."/>
            <person name="Morin E."/>
            <person name="Andreopoulos B."/>
            <person name="Barry K.W."/>
            <person name="Bonito G."/>
            <person name="Buee M."/>
            <person name="Carver A."/>
            <person name="Chen C."/>
            <person name="Cichocki N."/>
            <person name="Clum A."/>
            <person name="Culley D."/>
            <person name="Crous P.W."/>
            <person name="Fauchery L."/>
            <person name="Girlanda M."/>
            <person name="Hayes R.D."/>
            <person name="Keri Z."/>
            <person name="LaButti K."/>
            <person name="Lipzen A."/>
            <person name="Lombard V."/>
            <person name="Magnuson J."/>
            <person name="Maillard F."/>
            <person name="Murat C."/>
            <person name="Nolan M."/>
            <person name="Ohm R.A."/>
            <person name="Pangilinan J."/>
            <person name="Pereira M.F."/>
            <person name="Perotto S."/>
            <person name="Peter M."/>
            <person name="Pfister S."/>
            <person name="Riley R."/>
            <person name="Sitrit Y."/>
            <person name="Stielow J.B."/>
            <person name="Szollosi G."/>
            <person name="Zifcakova L."/>
            <person name="Stursova M."/>
            <person name="Spatafora J.W."/>
            <person name="Tedersoo L."/>
            <person name="Vaario L.M."/>
            <person name="Yamada A."/>
            <person name="Yan M."/>
            <person name="Wang P."/>
            <person name="Xu J."/>
            <person name="Bruns T."/>
            <person name="Baldrian P."/>
            <person name="Vilgalys R."/>
            <person name="Dunand C."/>
            <person name="Henrissat B."/>
            <person name="Grigoriev I.V."/>
            <person name="Hibbett D."/>
            <person name="Nagy L.G."/>
            <person name="Martin F.M."/>
        </authorList>
    </citation>
    <scope>NUCLEOTIDE SEQUENCE</scope>
    <source>
        <strain evidence="3">Prilba</strain>
    </source>
</reference>
<dbReference type="GO" id="GO:0032049">
    <property type="term" value="P:cardiolipin biosynthetic process"/>
    <property type="evidence" value="ECO:0007669"/>
    <property type="project" value="UniProtKB-ARBA"/>
</dbReference>
<evidence type="ECO:0000256" key="1">
    <source>
        <dbReference type="SAM" id="MobiDB-lite"/>
    </source>
</evidence>
<evidence type="ECO:0000313" key="3">
    <source>
        <dbReference type="EMBL" id="KAF8487337.1"/>
    </source>
</evidence>
<name>A0A9P5N695_9AGAM</name>
<evidence type="ECO:0000313" key="4">
    <source>
        <dbReference type="Proteomes" id="UP000759537"/>
    </source>
</evidence>
<organism evidence="3 4">
    <name type="scientific">Russula ochroleuca</name>
    <dbReference type="NCBI Taxonomy" id="152965"/>
    <lineage>
        <taxon>Eukaryota</taxon>
        <taxon>Fungi</taxon>
        <taxon>Dikarya</taxon>
        <taxon>Basidiomycota</taxon>
        <taxon>Agaricomycotina</taxon>
        <taxon>Agaricomycetes</taxon>
        <taxon>Russulales</taxon>
        <taxon>Russulaceae</taxon>
        <taxon>Russula</taxon>
    </lineage>
</organism>
<dbReference type="AlphaFoldDB" id="A0A9P5N695"/>
<keyword evidence="4" id="KW-1185">Reference proteome</keyword>
<feature type="domain" description="PLD phosphodiesterase" evidence="2">
    <location>
        <begin position="219"/>
        <end position="246"/>
    </location>
</feature>
<gene>
    <name evidence="3" type="ORF">DFH94DRAFT_705352</name>
</gene>
<feature type="region of interest" description="Disordered" evidence="1">
    <location>
        <begin position="401"/>
        <end position="473"/>
    </location>
</feature>
<proteinExistence type="predicted"/>
<comment type="caution">
    <text evidence="3">The sequence shown here is derived from an EMBL/GenBank/DDBJ whole genome shotgun (WGS) entry which is preliminary data.</text>
</comment>
<dbReference type="PANTHER" id="PTHR21248">
    <property type="entry name" value="CARDIOLIPIN SYNTHASE"/>
    <property type="match status" value="1"/>
</dbReference>